<dbReference type="Proteomes" id="UP000000391">
    <property type="component" value="Chromosome"/>
</dbReference>
<proteinExistence type="inferred from homology"/>
<keyword evidence="4" id="KW-1185">Reference proteome</keyword>
<dbReference type="EMBL" id="CP002069">
    <property type="protein sequence ID" value="ADI74053.1"/>
    <property type="molecule type" value="Genomic_DNA"/>
</dbReference>
<protein>
    <recommendedName>
        <fullName evidence="2">UPF0251 protein Metev_1173</fullName>
    </recommendedName>
</protein>
<dbReference type="OrthoDB" id="74471at2157"/>
<evidence type="ECO:0000313" key="4">
    <source>
        <dbReference type="Proteomes" id="UP000000391"/>
    </source>
</evidence>
<reference evidence="3 4" key="1">
    <citation type="submission" date="2010-06" db="EMBL/GenBank/DDBJ databases">
        <title>Complete sequence chromosome of Methanohalobium evestigatum Z-7303.</title>
        <authorList>
            <consortium name="US DOE Joint Genome Institute"/>
            <person name="Lucas S."/>
            <person name="Copeland A."/>
            <person name="Lapidus A."/>
            <person name="Cheng J.-F."/>
            <person name="Bruce D."/>
            <person name="Goodwin L."/>
            <person name="Pitluck S."/>
            <person name="Saunders E."/>
            <person name="Detter J.C."/>
            <person name="Han C."/>
            <person name="Tapia R."/>
            <person name="Land M."/>
            <person name="Hauser L."/>
            <person name="Kyrpides N."/>
            <person name="Mikhailova N."/>
            <person name="Sieprawska-Lupa M."/>
            <person name="Whitman W.B."/>
            <person name="Anderson I."/>
            <person name="Woyke T."/>
        </authorList>
    </citation>
    <scope>NUCLEOTIDE SEQUENCE [LARGE SCALE GENOMIC DNA]</scope>
    <source>
        <strain evidence="4">ATCC BAA-1072 / DSM 3721 / NBRC 107634 / OCM 161 / Z-7303</strain>
    </source>
</reference>
<dbReference type="KEGG" id="mev:Metev_1173"/>
<evidence type="ECO:0000313" key="3">
    <source>
        <dbReference type="EMBL" id="ADI74053.1"/>
    </source>
</evidence>
<dbReference type="HAMAP" id="MF_00674">
    <property type="entry name" value="UPF0251"/>
    <property type="match status" value="1"/>
</dbReference>
<evidence type="ECO:0000256" key="1">
    <source>
        <dbReference type="ARBA" id="ARBA00009350"/>
    </source>
</evidence>
<dbReference type="GeneID" id="9346806"/>
<dbReference type="AlphaFoldDB" id="D7E9A5"/>
<dbReference type="PANTHER" id="PTHR37478">
    <property type="match status" value="1"/>
</dbReference>
<sequence length="153" mass="17024">MVRPKKQRIVDIEPEVSDFKPSGVPLSSLDEVNITIDELESLRLIYLENLNQTESARKMMIHQSTFQRISQQAIEKITNALINGKAIKIGGGNYTVPAKQKTVQRQGKGRHGFGGPVGTCICPDCGYEQSHQKGIPCNQVKCPECSKLMIRNE</sequence>
<evidence type="ECO:0000256" key="2">
    <source>
        <dbReference type="HAMAP-Rule" id="MF_00674"/>
    </source>
</evidence>
<dbReference type="HOGENOM" id="CLU_094511_0_0_2"/>
<dbReference type="RefSeq" id="WP_013194620.1">
    <property type="nucleotide sequence ID" value="NC_014253.1"/>
</dbReference>
<accession>D7E9A5</accession>
<organism evidence="3 4">
    <name type="scientific">Methanohalobium evestigatum (strain ATCC BAA-1072 / DSM 3721 / NBRC 107634 / OCM 161 / Z-7303)</name>
    <dbReference type="NCBI Taxonomy" id="644295"/>
    <lineage>
        <taxon>Archaea</taxon>
        <taxon>Methanobacteriati</taxon>
        <taxon>Methanobacteriota</taxon>
        <taxon>Stenosarchaea group</taxon>
        <taxon>Methanomicrobia</taxon>
        <taxon>Methanosarcinales</taxon>
        <taxon>Methanosarcinaceae</taxon>
        <taxon>Methanohalobium</taxon>
    </lineage>
</organism>
<dbReference type="InterPro" id="IPR002852">
    <property type="entry name" value="UPF0251"/>
</dbReference>
<comment type="similarity">
    <text evidence="1 2">Belongs to the UPF0251 family.</text>
</comment>
<dbReference type="STRING" id="644295.Metev_1173"/>
<gene>
    <name evidence="3" type="ordered locus">Metev_1173</name>
</gene>
<dbReference type="PANTHER" id="PTHR37478:SF2">
    <property type="entry name" value="UPF0251 PROTEIN TK0562"/>
    <property type="match status" value="1"/>
</dbReference>
<dbReference type="Pfam" id="PF02001">
    <property type="entry name" value="DUF134"/>
    <property type="match status" value="1"/>
</dbReference>
<name>D7E9A5_METEZ</name>